<accession>A0ABQ6G395</accession>
<comment type="caution">
    <text evidence="3">The sequence shown here is derived from an EMBL/GenBank/DDBJ whole genome shotgun (WGS) entry which is preliminary data.</text>
</comment>
<dbReference type="SUPFAM" id="SSF55961">
    <property type="entry name" value="Bet v1-like"/>
    <property type="match status" value="1"/>
</dbReference>
<protein>
    <recommendedName>
        <fullName evidence="2">Activator of Hsp90 ATPase homologue 1/2-like C-terminal domain-containing protein</fullName>
    </recommendedName>
</protein>
<dbReference type="Gene3D" id="3.30.530.20">
    <property type="match status" value="1"/>
</dbReference>
<evidence type="ECO:0000259" key="2">
    <source>
        <dbReference type="Pfam" id="PF08327"/>
    </source>
</evidence>
<feature type="domain" description="Activator of Hsp90 ATPase homologue 1/2-like C-terminal" evidence="2">
    <location>
        <begin position="19"/>
        <end position="142"/>
    </location>
</feature>
<dbReference type="CDD" id="cd07814">
    <property type="entry name" value="SRPBCC_CalC_Aha1-like"/>
    <property type="match status" value="1"/>
</dbReference>
<dbReference type="RefSeq" id="WP_338256492.1">
    <property type="nucleotide sequence ID" value="NZ_BSRI01000002.1"/>
</dbReference>
<sequence length="148" mass="16778">MIPPVPDDATTLVLRRVFKATRARVFRAWIEPEALQRWFRPRGLHMTVSRLDTWEGGAFRFDVENGVSITGTYLHVLPPQRLSFTWSDASVQGQETIVTLDFFDLGTSTEVVLTHERLTTQEMRALFSGGWPSLFDTLAQVISGPQDI</sequence>
<dbReference type="EMBL" id="BSRI01000002">
    <property type="protein sequence ID" value="GLV59721.1"/>
    <property type="molecule type" value="Genomic_DNA"/>
</dbReference>
<dbReference type="Proteomes" id="UP001344906">
    <property type="component" value="Unassembled WGS sequence"/>
</dbReference>
<reference evidence="3 4" key="1">
    <citation type="submission" date="2023-02" db="EMBL/GenBank/DDBJ databases">
        <title>Dictyobacter halimunensis sp. nov., a new member of the class Ktedonobacteria from forest soil in a geothermal area.</title>
        <authorList>
            <person name="Rachmania M.K."/>
            <person name="Ningsih F."/>
            <person name="Sakai Y."/>
            <person name="Yabe S."/>
            <person name="Yokota A."/>
            <person name="Sjamsuridzal W."/>
        </authorList>
    </citation>
    <scope>NUCLEOTIDE SEQUENCE [LARGE SCALE GENOMIC DNA]</scope>
    <source>
        <strain evidence="3 4">S3.2.2.5</strain>
    </source>
</reference>
<dbReference type="InterPro" id="IPR023393">
    <property type="entry name" value="START-like_dom_sf"/>
</dbReference>
<keyword evidence="4" id="KW-1185">Reference proteome</keyword>
<organism evidence="3 4">
    <name type="scientific">Dictyobacter halimunensis</name>
    <dbReference type="NCBI Taxonomy" id="3026934"/>
    <lineage>
        <taxon>Bacteria</taxon>
        <taxon>Bacillati</taxon>
        <taxon>Chloroflexota</taxon>
        <taxon>Ktedonobacteria</taxon>
        <taxon>Ktedonobacterales</taxon>
        <taxon>Dictyobacteraceae</taxon>
        <taxon>Dictyobacter</taxon>
    </lineage>
</organism>
<dbReference type="InterPro" id="IPR013538">
    <property type="entry name" value="ASHA1/2-like_C"/>
</dbReference>
<evidence type="ECO:0000256" key="1">
    <source>
        <dbReference type="ARBA" id="ARBA00006817"/>
    </source>
</evidence>
<dbReference type="Pfam" id="PF08327">
    <property type="entry name" value="AHSA1"/>
    <property type="match status" value="1"/>
</dbReference>
<name>A0ABQ6G395_9CHLR</name>
<evidence type="ECO:0000313" key="3">
    <source>
        <dbReference type="EMBL" id="GLV59721.1"/>
    </source>
</evidence>
<proteinExistence type="inferred from homology"/>
<gene>
    <name evidence="3" type="ORF">KDH_65460</name>
</gene>
<comment type="similarity">
    <text evidence="1">Belongs to the AHA1 family.</text>
</comment>
<evidence type="ECO:0000313" key="4">
    <source>
        <dbReference type="Proteomes" id="UP001344906"/>
    </source>
</evidence>